<proteinExistence type="predicted"/>
<dbReference type="CDD" id="cd23659">
    <property type="entry name" value="USP_At3g01520-like"/>
    <property type="match status" value="1"/>
</dbReference>
<dbReference type="Proteomes" id="UP000037751">
    <property type="component" value="Unassembled WGS sequence"/>
</dbReference>
<dbReference type="Gene3D" id="3.40.50.620">
    <property type="entry name" value="HUPs"/>
    <property type="match status" value="1"/>
</dbReference>
<feature type="region of interest" description="Disordered" evidence="1">
    <location>
        <begin position="395"/>
        <end position="465"/>
    </location>
</feature>
<dbReference type="GeneID" id="28727765"/>
<dbReference type="InterPro" id="IPR006015">
    <property type="entry name" value="Universal_stress_UspA"/>
</dbReference>
<reference evidence="3 4" key="1">
    <citation type="submission" date="2015-07" db="EMBL/GenBank/DDBJ databases">
        <title>Draft Genome Sequence of Malassezia furfur CBS1878 and Malassezia pachydermatis CBS1879.</title>
        <authorList>
            <person name="Triana S."/>
            <person name="Ohm R."/>
            <person name="Gonzalez A."/>
            <person name="DeCock H."/>
            <person name="Restrepo S."/>
            <person name="Celis A."/>
        </authorList>
    </citation>
    <scope>NUCLEOTIDE SEQUENCE [LARGE SCALE GENOMIC DNA]</scope>
    <source>
        <strain evidence="3 4">CBS 1879</strain>
    </source>
</reference>
<dbReference type="InterPro" id="IPR006016">
    <property type="entry name" value="UspA"/>
</dbReference>
<feature type="region of interest" description="Disordered" evidence="1">
    <location>
        <begin position="1"/>
        <end position="76"/>
    </location>
</feature>
<keyword evidence="3" id="KW-0378">Hydrolase</keyword>
<dbReference type="PANTHER" id="PTHR46100:SF4">
    <property type="entry name" value="USPA DOMAIN-CONTAINING PROTEIN"/>
    <property type="match status" value="1"/>
</dbReference>
<name>A0A0M9VMX4_9BASI</name>
<feature type="domain" description="UspA" evidence="2">
    <location>
        <begin position="220"/>
        <end position="363"/>
    </location>
</feature>
<evidence type="ECO:0000313" key="4">
    <source>
        <dbReference type="Proteomes" id="UP000037751"/>
    </source>
</evidence>
<feature type="compositionally biased region" description="Basic and acidic residues" evidence="1">
    <location>
        <begin position="415"/>
        <end position="441"/>
    </location>
</feature>
<sequence>MSFLGVSGEPDDYGRKSHRLSMSGLLGRRRSLSRSRPSQYSDQENELEPAQTTQALPYDPPTASASGAEIPPMMLGPVDDQGTMSDSDDESTYFGSEVEDVDEWEPIVFDDATMKNTDRNTHLLDDTENLLALNNYEDEDLLDPSADEFQTAPNIVFSRNEIEKREHSMLLNAEGLPMSPPGRPPVVYTGPMFGRNHCTITMEYGDYAGCLASSKRPKRYIIASDGSEGSQYAVNWAMGTVLRDGDETLIVAVMETDTKLDHVNERLEDPVRLAVHQKIRRDMAVTLCHQAFMLLQRTQLGVKVSCQAIHANNARHMLLDVMDFYSPTMVISGSRGIDKIRGVLGSMSHYLVQKCSVPVMVCHNKLQLPRLPRGKADVVNNVRLRHMRLDQAVVEKYNRREDADEDEENPQPEAEAQRAERLVRDSERMNRLNRVSLERRNSGAHPVVSSPEHGPDTTLVPQPALTDLSQLRLVDVRRPSLEP</sequence>
<dbReference type="PRINTS" id="PR01438">
    <property type="entry name" value="UNVRSLSTRESS"/>
</dbReference>
<dbReference type="PANTHER" id="PTHR46100">
    <property type="entry name" value="IMP2'P"/>
    <property type="match status" value="1"/>
</dbReference>
<organism evidence="3 4">
    <name type="scientific">Malassezia pachydermatis</name>
    <dbReference type="NCBI Taxonomy" id="77020"/>
    <lineage>
        <taxon>Eukaryota</taxon>
        <taxon>Fungi</taxon>
        <taxon>Dikarya</taxon>
        <taxon>Basidiomycota</taxon>
        <taxon>Ustilaginomycotina</taxon>
        <taxon>Malasseziomycetes</taxon>
        <taxon>Malasseziales</taxon>
        <taxon>Malasseziaceae</taxon>
        <taxon>Malassezia</taxon>
    </lineage>
</organism>
<evidence type="ECO:0000313" key="3">
    <source>
        <dbReference type="EMBL" id="KOS12735.1"/>
    </source>
</evidence>
<dbReference type="Pfam" id="PF00582">
    <property type="entry name" value="Usp"/>
    <property type="match status" value="1"/>
</dbReference>
<protein>
    <submittedName>
        <fullName evidence="3">Adenine nucleotide alpha hydrolases-like protein</fullName>
    </submittedName>
</protein>
<gene>
    <name evidence="3" type="ORF">Malapachy_1386</name>
</gene>
<dbReference type="STRING" id="77020.A0A0M9VMX4"/>
<dbReference type="GO" id="GO:0016787">
    <property type="term" value="F:hydrolase activity"/>
    <property type="evidence" value="ECO:0007669"/>
    <property type="project" value="UniProtKB-KW"/>
</dbReference>
<evidence type="ECO:0000256" key="1">
    <source>
        <dbReference type="SAM" id="MobiDB-lite"/>
    </source>
</evidence>
<accession>A0A0M9VMX4</accession>
<dbReference type="EMBL" id="LGAV01000009">
    <property type="protein sequence ID" value="KOS12735.1"/>
    <property type="molecule type" value="Genomic_DNA"/>
</dbReference>
<dbReference type="OrthoDB" id="992776at2759"/>
<dbReference type="InterPro" id="IPR014729">
    <property type="entry name" value="Rossmann-like_a/b/a_fold"/>
</dbReference>
<dbReference type="AlphaFoldDB" id="A0A0M9VMX4"/>
<evidence type="ECO:0000259" key="2">
    <source>
        <dbReference type="Pfam" id="PF00582"/>
    </source>
</evidence>
<keyword evidence="4" id="KW-1185">Reference proteome</keyword>
<dbReference type="VEuPathDB" id="FungiDB:Malapachy_1386"/>
<comment type="caution">
    <text evidence="3">The sequence shown here is derived from an EMBL/GenBank/DDBJ whole genome shotgun (WGS) entry which is preliminary data.</text>
</comment>
<dbReference type="RefSeq" id="XP_017990367.1">
    <property type="nucleotide sequence ID" value="XM_018135890.1"/>
</dbReference>
<dbReference type="SUPFAM" id="SSF52402">
    <property type="entry name" value="Adenine nucleotide alpha hydrolases-like"/>
    <property type="match status" value="1"/>
</dbReference>